<dbReference type="GO" id="GO:0016301">
    <property type="term" value="F:kinase activity"/>
    <property type="evidence" value="ECO:0007669"/>
    <property type="project" value="UniProtKB-KW"/>
</dbReference>
<protein>
    <submittedName>
        <fullName evidence="1">Hybrid two-component system kinase-response regulator protein</fullName>
    </submittedName>
</protein>
<dbReference type="EMBL" id="CABVQT010000016">
    <property type="protein sequence ID" value="VWD49587.1"/>
    <property type="molecule type" value="Genomic_DNA"/>
</dbReference>
<reference evidence="1 2" key="1">
    <citation type="submission" date="2019-09" db="EMBL/GenBank/DDBJ databases">
        <authorList>
            <person name="Depoorter E."/>
        </authorList>
    </citation>
    <scope>NUCLEOTIDE SEQUENCE [LARGE SCALE GENOMIC DNA]</scope>
    <source>
        <strain evidence="1">R-71171</strain>
    </source>
</reference>
<name>A0A6P3AQA0_9BURK</name>
<keyword evidence="1" id="KW-0418">Kinase</keyword>
<sequence length="69" mass="7516">MRGAFATIGEHEISGLRASMEALALAGDAAAFAREFERYRHDAKEILVRRAAGESQQSADTFSDISAMR</sequence>
<proteinExistence type="predicted"/>
<dbReference type="AlphaFoldDB" id="A0A6P3AQA0"/>
<accession>A0A6P3AQA0</accession>
<keyword evidence="1" id="KW-0808">Transferase</keyword>
<gene>
    <name evidence="1" type="ORF">BCO71171_05256</name>
</gene>
<evidence type="ECO:0000313" key="2">
    <source>
        <dbReference type="Proteomes" id="UP000494182"/>
    </source>
</evidence>
<evidence type="ECO:0000313" key="1">
    <source>
        <dbReference type="EMBL" id="VWD49587.1"/>
    </source>
</evidence>
<organism evidence="1 2">
    <name type="scientific">Burkholderia contaminans</name>
    <dbReference type="NCBI Taxonomy" id="488447"/>
    <lineage>
        <taxon>Bacteria</taxon>
        <taxon>Pseudomonadati</taxon>
        <taxon>Pseudomonadota</taxon>
        <taxon>Betaproteobacteria</taxon>
        <taxon>Burkholderiales</taxon>
        <taxon>Burkholderiaceae</taxon>
        <taxon>Burkholderia</taxon>
        <taxon>Burkholderia cepacia complex</taxon>
    </lineage>
</organism>
<dbReference type="Proteomes" id="UP000494182">
    <property type="component" value="Unassembled WGS sequence"/>
</dbReference>